<dbReference type="PANTHER" id="PTHR33608">
    <property type="entry name" value="BLL2464 PROTEIN"/>
    <property type="match status" value="1"/>
</dbReference>
<comment type="caution">
    <text evidence="2">The sequence shown here is derived from an EMBL/GenBank/DDBJ whole genome shotgun (WGS) entry which is preliminary data.</text>
</comment>
<reference evidence="2" key="2">
    <citation type="journal article" date="2014" name="ISME J.">
        <title>Microbial stratification in low pH oxic and suboxic macroscopic growths along an acid mine drainage.</title>
        <authorList>
            <person name="Mendez-Garcia C."/>
            <person name="Mesa V."/>
            <person name="Sprenger R.R."/>
            <person name="Richter M."/>
            <person name="Diez M.S."/>
            <person name="Solano J."/>
            <person name="Bargiela R."/>
            <person name="Golyshina O.V."/>
            <person name="Manteca A."/>
            <person name="Ramos J.L."/>
            <person name="Gallego J.R."/>
            <person name="Llorente I."/>
            <person name="Martins Dos Santos V.A."/>
            <person name="Jensen O.N."/>
            <person name="Pelaez A.I."/>
            <person name="Sanchez J."/>
            <person name="Ferrer M."/>
        </authorList>
    </citation>
    <scope>NUCLEOTIDE SEQUENCE</scope>
</reference>
<dbReference type="AlphaFoldDB" id="T1CAE1"/>
<dbReference type="PANTHER" id="PTHR33608:SF6">
    <property type="entry name" value="BLL2464 PROTEIN"/>
    <property type="match status" value="1"/>
</dbReference>
<evidence type="ECO:0000313" key="2">
    <source>
        <dbReference type="EMBL" id="EQD62544.1"/>
    </source>
</evidence>
<accession>T1CAE1</accession>
<dbReference type="EMBL" id="AUZY01004584">
    <property type="protein sequence ID" value="EQD62544.1"/>
    <property type="molecule type" value="Genomic_DNA"/>
</dbReference>
<evidence type="ECO:0000259" key="1">
    <source>
        <dbReference type="Pfam" id="PF01882"/>
    </source>
</evidence>
<proteinExistence type="predicted"/>
<organism evidence="2">
    <name type="scientific">mine drainage metagenome</name>
    <dbReference type="NCBI Taxonomy" id="410659"/>
    <lineage>
        <taxon>unclassified sequences</taxon>
        <taxon>metagenomes</taxon>
        <taxon>ecological metagenomes</taxon>
    </lineage>
</organism>
<name>T1CAE1_9ZZZZ</name>
<gene>
    <name evidence="2" type="ORF">B1B_07202</name>
</gene>
<reference evidence="2" key="1">
    <citation type="submission" date="2013-08" db="EMBL/GenBank/DDBJ databases">
        <authorList>
            <person name="Mendez C."/>
            <person name="Richter M."/>
            <person name="Ferrer M."/>
            <person name="Sanchez J."/>
        </authorList>
    </citation>
    <scope>NUCLEOTIDE SEQUENCE</scope>
</reference>
<feature type="domain" description="DUF58" evidence="1">
    <location>
        <begin position="25"/>
        <end position="173"/>
    </location>
</feature>
<dbReference type="Pfam" id="PF01882">
    <property type="entry name" value="DUF58"/>
    <property type="match status" value="1"/>
</dbReference>
<dbReference type="Gene3D" id="3.40.50.410">
    <property type="entry name" value="von Willebrand factor, type A domain"/>
    <property type="match status" value="1"/>
</dbReference>
<protein>
    <submittedName>
        <fullName evidence="2">Protein containing DUF58</fullName>
    </submittedName>
</protein>
<dbReference type="InterPro" id="IPR036465">
    <property type="entry name" value="vWFA_dom_sf"/>
</dbReference>
<dbReference type="SUPFAM" id="SSF53300">
    <property type="entry name" value="vWA-like"/>
    <property type="match status" value="1"/>
</dbReference>
<sequence length="258" mass="29489">MSNLLYTRGLHISRKVGQGYNFYGVREYTENDDFRYVAWSRYGLQNGEDLYIKQMEEERQVNVVFVIDYSESVNQGTPEHFLFDTLVSQITAMSLGILKNHDSVGYLVTSSEHDIYLKPGMGSTVVDKFERAISAIKPGGTFSVADAFKKIKDRVKKQAIIFVITPFAYPEDFRTGRDPLFQIGKKINLVIMSRTDFVPESENRVDKRLVLATLDREAMTIKGISRFFNSIGIRSLVVNEKNIVPFVMGEYEYGKVTQ</sequence>
<dbReference type="InterPro" id="IPR002881">
    <property type="entry name" value="DUF58"/>
</dbReference>